<dbReference type="Gene3D" id="1.10.8.60">
    <property type="match status" value="1"/>
</dbReference>
<reference evidence="2 3" key="1">
    <citation type="submission" date="2020-08" db="EMBL/GenBank/DDBJ databases">
        <title>Genomic Encyclopedia of Type Strains, Phase IV (KMG-IV): sequencing the most valuable type-strain genomes for metagenomic binning, comparative biology and taxonomic classification.</title>
        <authorList>
            <person name="Goeker M."/>
        </authorList>
    </citation>
    <scope>NUCLEOTIDE SEQUENCE [LARGE SCALE GENOMIC DNA]</scope>
    <source>
        <strain evidence="2 3">DSM 103336</strain>
    </source>
</reference>
<dbReference type="SUPFAM" id="SSF52540">
    <property type="entry name" value="P-loop containing nucleoside triphosphate hydrolases"/>
    <property type="match status" value="1"/>
</dbReference>
<dbReference type="EMBL" id="JACIJR010000002">
    <property type="protein sequence ID" value="MBB5728565.1"/>
    <property type="molecule type" value="Genomic_DNA"/>
</dbReference>
<feature type="domain" description="Hda lid" evidence="1">
    <location>
        <begin position="132"/>
        <end position="193"/>
    </location>
</feature>
<evidence type="ECO:0000313" key="3">
    <source>
        <dbReference type="Proteomes" id="UP000546701"/>
    </source>
</evidence>
<gene>
    <name evidence="2" type="ORF">FHS99_001035</name>
</gene>
<dbReference type="RefSeq" id="WP_157177568.1">
    <property type="nucleotide sequence ID" value="NZ_BMJP01000001.1"/>
</dbReference>
<dbReference type="InterPro" id="IPR027417">
    <property type="entry name" value="P-loop_NTPase"/>
</dbReference>
<name>A0A7W9BR55_9SPHN</name>
<dbReference type="OrthoDB" id="7390113at2"/>
<sequence>MNQIALPLLWPADAAAHDFILSPTNTDAVRHLDHLALWPVMATVLVGPRKSGRSLLGRIFAAQSGGTLIDAADRQSEEDLFHAWNRAQSDRRPLLMIADQPTPLWSPTLPDLKSRLAATPVVTLGHPDDALATALLHKELGARGLALPPAVATYVLARIDRTHVAIARIVDALDTAALVRQRGLTVPLARDALAACGFIDESSDIG</sequence>
<keyword evidence="3" id="KW-1185">Reference proteome</keyword>
<comment type="caution">
    <text evidence="2">The sequence shown here is derived from an EMBL/GenBank/DDBJ whole genome shotgun (WGS) entry which is preliminary data.</text>
</comment>
<dbReference type="AlphaFoldDB" id="A0A7W9BR55"/>
<dbReference type="InterPro" id="IPR055199">
    <property type="entry name" value="Hda_lid"/>
</dbReference>
<protein>
    <recommendedName>
        <fullName evidence="1">Hda lid domain-containing protein</fullName>
    </recommendedName>
</protein>
<dbReference type="Proteomes" id="UP000546701">
    <property type="component" value="Unassembled WGS sequence"/>
</dbReference>
<evidence type="ECO:0000259" key="1">
    <source>
        <dbReference type="Pfam" id="PF22688"/>
    </source>
</evidence>
<evidence type="ECO:0000313" key="2">
    <source>
        <dbReference type="EMBL" id="MBB5728565.1"/>
    </source>
</evidence>
<accession>A0A7W9BR55</accession>
<proteinExistence type="predicted"/>
<organism evidence="2 3">
    <name type="scientific">Sphingomonas prati</name>
    <dbReference type="NCBI Taxonomy" id="1843237"/>
    <lineage>
        <taxon>Bacteria</taxon>
        <taxon>Pseudomonadati</taxon>
        <taxon>Pseudomonadota</taxon>
        <taxon>Alphaproteobacteria</taxon>
        <taxon>Sphingomonadales</taxon>
        <taxon>Sphingomonadaceae</taxon>
        <taxon>Sphingomonas</taxon>
    </lineage>
</organism>
<dbReference type="Pfam" id="PF22688">
    <property type="entry name" value="Hda_lid"/>
    <property type="match status" value="1"/>
</dbReference>